<protein>
    <submittedName>
        <fullName evidence="4">Alkyl hydroperoxide reductase/ Thiol specific antioxidant/ Mal allergen</fullName>
    </submittedName>
</protein>
<dbReference type="InterPro" id="IPR013766">
    <property type="entry name" value="Thioredoxin_domain"/>
</dbReference>
<dbReference type="GO" id="GO:0016491">
    <property type="term" value="F:oxidoreductase activity"/>
    <property type="evidence" value="ECO:0007669"/>
    <property type="project" value="InterPro"/>
</dbReference>
<feature type="signal peptide" evidence="2">
    <location>
        <begin position="1"/>
        <end position="22"/>
    </location>
</feature>
<dbReference type="RefSeq" id="WP_015828081.1">
    <property type="nucleotide sequence ID" value="NC_012982.1"/>
</dbReference>
<dbReference type="CDD" id="cd02970">
    <property type="entry name" value="PRX_like2"/>
    <property type="match status" value="1"/>
</dbReference>
<proteinExistence type="predicted"/>
<dbReference type="EMBL" id="CP001678">
    <property type="protein sequence ID" value="ACT59931.1"/>
    <property type="molecule type" value="Genomic_DNA"/>
</dbReference>
<name>C6XML7_HIRBI</name>
<dbReference type="OrthoDB" id="9809746at2"/>
<dbReference type="PANTHER" id="PTHR43110">
    <property type="entry name" value="THIOL PEROXIDASE"/>
    <property type="match status" value="1"/>
</dbReference>
<dbReference type="PROSITE" id="PS51352">
    <property type="entry name" value="THIOREDOXIN_2"/>
    <property type="match status" value="1"/>
</dbReference>
<keyword evidence="5" id="KW-1185">Reference proteome</keyword>
<dbReference type="InterPro" id="IPR050455">
    <property type="entry name" value="Tpx_Peroxidase_subfamily"/>
</dbReference>
<dbReference type="AlphaFoldDB" id="C6XML7"/>
<dbReference type="Pfam" id="PF00578">
    <property type="entry name" value="AhpC-TSA"/>
    <property type="match status" value="1"/>
</dbReference>
<dbReference type="SUPFAM" id="SSF52833">
    <property type="entry name" value="Thioredoxin-like"/>
    <property type="match status" value="1"/>
</dbReference>
<dbReference type="KEGG" id="hba:Hbal_2251"/>
<organism evidence="4 5">
    <name type="scientific">Hirschia baltica (strain ATCC 49814 / DSM 5838 / IFAM 1418)</name>
    <dbReference type="NCBI Taxonomy" id="582402"/>
    <lineage>
        <taxon>Bacteria</taxon>
        <taxon>Pseudomonadati</taxon>
        <taxon>Pseudomonadota</taxon>
        <taxon>Alphaproteobacteria</taxon>
        <taxon>Hyphomonadales</taxon>
        <taxon>Hyphomonadaceae</taxon>
        <taxon>Hirschia</taxon>
    </lineage>
</organism>
<accession>C6XML7</accession>
<dbReference type="HOGENOM" id="CLU_042529_5_1_5"/>
<dbReference type="InterPro" id="IPR000866">
    <property type="entry name" value="AhpC/TSA"/>
</dbReference>
<feature type="chain" id="PRO_5002973921" evidence="2">
    <location>
        <begin position="23"/>
        <end position="203"/>
    </location>
</feature>
<dbReference type="eggNOG" id="COG1225">
    <property type="taxonomic scope" value="Bacteria"/>
</dbReference>
<sequence>MKSVLGAVLTASLLLSAPLALAEDHKKKDHVQEIGLAVGKAVPTVEDEAIGVVSSAGDVTSLPALMGEKGVTVAFVRSADWCPYCKKQMIDLDKIAPQLEKLGFPLVALSYDAPETLAKFKEKHELSYTFVSDTDSANIKAFGLLNEKYEVGSRAYGIPHPAVMVISSDNVIVEKLMEEGYKKRPASEAVLEAVQSVQQETVE</sequence>
<evidence type="ECO:0000259" key="3">
    <source>
        <dbReference type="PROSITE" id="PS51352"/>
    </source>
</evidence>
<dbReference type="PANTHER" id="PTHR43110:SF1">
    <property type="entry name" value="THIOL PEROXIDASE"/>
    <property type="match status" value="1"/>
</dbReference>
<feature type="domain" description="Thioredoxin" evidence="3">
    <location>
        <begin position="36"/>
        <end position="199"/>
    </location>
</feature>
<dbReference type="Proteomes" id="UP000002745">
    <property type="component" value="Chromosome"/>
</dbReference>
<evidence type="ECO:0000256" key="1">
    <source>
        <dbReference type="ARBA" id="ARBA00023284"/>
    </source>
</evidence>
<gene>
    <name evidence="4" type="ordered locus">Hbal_2251</name>
</gene>
<dbReference type="Gene3D" id="3.40.30.10">
    <property type="entry name" value="Glutaredoxin"/>
    <property type="match status" value="1"/>
</dbReference>
<evidence type="ECO:0000313" key="4">
    <source>
        <dbReference type="EMBL" id="ACT59931.1"/>
    </source>
</evidence>
<keyword evidence="1" id="KW-0676">Redox-active center</keyword>
<dbReference type="GO" id="GO:0016209">
    <property type="term" value="F:antioxidant activity"/>
    <property type="evidence" value="ECO:0007669"/>
    <property type="project" value="InterPro"/>
</dbReference>
<evidence type="ECO:0000313" key="5">
    <source>
        <dbReference type="Proteomes" id="UP000002745"/>
    </source>
</evidence>
<keyword evidence="2" id="KW-0732">Signal</keyword>
<dbReference type="InterPro" id="IPR036249">
    <property type="entry name" value="Thioredoxin-like_sf"/>
</dbReference>
<evidence type="ECO:0000256" key="2">
    <source>
        <dbReference type="SAM" id="SignalP"/>
    </source>
</evidence>
<reference evidence="5" key="1">
    <citation type="journal article" date="2011" name="J. Bacteriol.">
        <title>Genome sequences of eight morphologically diverse alphaproteobacteria.</title>
        <authorList>
            <consortium name="US DOE Joint Genome Institute"/>
            <person name="Brown P.J."/>
            <person name="Kysela D.T."/>
            <person name="Buechlein A."/>
            <person name="Hemmerich C."/>
            <person name="Brun Y.V."/>
        </authorList>
    </citation>
    <scope>NUCLEOTIDE SEQUENCE [LARGE SCALE GENOMIC DNA]</scope>
    <source>
        <strain evidence="5">ATCC 49814 / DSM 5838 / IFAM 1418</strain>
    </source>
</reference>